<dbReference type="InParanoid" id="D0P4C2"/>
<keyword evidence="3" id="KW-1185">Reference proteome</keyword>
<name>D0P4C2_PHYIT</name>
<dbReference type="EMBL" id="DS028543">
    <property type="protein sequence ID" value="EEY64746.1"/>
    <property type="molecule type" value="Genomic_DNA"/>
</dbReference>
<evidence type="ECO:0000256" key="1">
    <source>
        <dbReference type="SAM" id="MobiDB-lite"/>
    </source>
</evidence>
<sequence>MSPFEKLNDGKRKKRRSAKNIRNTTNTARRETIRTRKRTKKTESRINIARRGTQGDVEVGVRNEILVVDGTDVLQSYKELDSE</sequence>
<evidence type="ECO:0000313" key="2">
    <source>
        <dbReference type="EMBL" id="EEY64746.1"/>
    </source>
</evidence>
<proteinExistence type="predicted"/>
<feature type="region of interest" description="Disordered" evidence="1">
    <location>
        <begin position="1"/>
        <end position="43"/>
    </location>
</feature>
<dbReference type="AlphaFoldDB" id="D0P4C2"/>
<reference evidence="3" key="1">
    <citation type="journal article" date="2009" name="Nature">
        <title>Genome sequence and analysis of the Irish potato famine pathogen Phytophthora infestans.</title>
        <authorList>
            <consortium name="The Broad Institute Genome Sequencing Platform"/>
            <person name="Haas B.J."/>
            <person name="Kamoun S."/>
            <person name="Zody M.C."/>
            <person name="Jiang R.H."/>
            <person name="Handsaker R.E."/>
            <person name="Cano L.M."/>
            <person name="Grabherr M."/>
            <person name="Kodira C.D."/>
            <person name="Raffaele S."/>
            <person name="Torto-Alalibo T."/>
            <person name="Bozkurt T.O."/>
            <person name="Ah-Fong A.M."/>
            <person name="Alvarado L."/>
            <person name="Anderson V.L."/>
            <person name="Armstrong M.R."/>
            <person name="Avrova A."/>
            <person name="Baxter L."/>
            <person name="Beynon J."/>
            <person name="Boevink P.C."/>
            <person name="Bollmann S.R."/>
            <person name="Bos J.I."/>
            <person name="Bulone V."/>
            <person name="Cai G."/>
            <person name="Cakir C."/>
            <person name="Carrington J.C."/>
            <person name="Chawner M."/>
            <person name="Conti L."/>
            <person name="Costanzo S."/>
            <person name="Ewan R."/>
            <person name="Fahlgren N."/>
            <person name="Fischbach M.A."/>
            <person name="Fugelstad J."/>
            <person name="Gilroy E.M."/>
            <person name="Gnerre S."/>
            <person name="Green P.J."/>
            <person name="Grenville-Briggs L.J."/>
            <person name="Griffith J."/>
            <person name="Grunwald N.J."/>
            <person name="Horn K."/>
            <person name="Horner N.R."/>
            <person name="Hu C.H."/>
            <person name="Huitema E."/>
            <person name="Jeong D.H."/>
            <person name="Jones A.M."/>
            <person name="Jones J.D."/>
            <person name="Jones R.W."/>
            <person name="Karlsson E.K."/>
            <person name="Kunjeti S.G."/>
            <person name="Lamour K."/>
            <person name="Liu Z."/>
            <person name="Ma L."/>
            <person name="Maclean D."/>
            <person name="Chibucos M.C."/>
            <person name="McDonald H."/>
            <person name="McWalters J."/>
            <person name="Meijer H.J."/>
            <person name="Morgan W."/>
            <person name="Morris P.F."/>
            <person name="Munro C.A."/>
            <person name="O'Neill K."/>
            <person name="Ospina-Giraldo M."/>
            <person name="Pinzon A."/>
            <person name="Pritchard L."/>
            <person name="Ramsahoye B."/>
            <person name="Ren Q."/>
            <person name="Restrepo S."/>
            <person name="Roy S."/>
            <person name="Sadanandom A."/>
            <person name="Savidor A."/>
            <person name="Schornack S."/>
            <person name="Schwartz D.C."/>
            <person name="Schumann U.D."/>
            <person name="Schwessinger B."/>
            <person name="Seyer L."/>
            <person name="Sharpe T."/>
            <person name="Silvar C."/>
            <person name="Song J."/>
            <person name="Studholme D.J."/>
            <person name="Sykes S."/>
            <person name="Thines M."/>
            <person name="van de Vondervoort P.J."/>
            <person name="Phuntumart V."/>
            <person name="Wawra S."/>
            <person name="Weide R."/>
            <person name="Win J."/>
            <person name="Young C."/>
            <person name="Zhou S."/>
            <person name="Fry W."/>
            <person name="Meyers B.C."/>
            <person name="van West P."/>
            <person name="Ristaino J."/>
            <person name="Govers F."/>
            <person name="Birch P.R."/>
            <person name="Whisson S.C."/>
            <person name="Judelson H.S."/>
            <person name="Nusbaum C."/>
        </authorList>
    </citation>
    <scope>NUCLEOTIDE SEQUENCE [LARGE SCALE GENOMIC DNA]</scope>
    <source>
        <strain evidence="3">T30-4</strain>
    </source>
</reference>
<dbReference type="GeneID" id="9477860"/>
<gene>
    <name evidence="2" type="ORF">PITG_21495</name>
</gene>
<dbReference type="RefSeq" id="XP_002894853.1">
    <property type="nucleotide sequence ID" value="XM_002894807.1"/>
</dbReference>
<protein>
    <submittedName>
        <fullName evidence="2">Uncharacterized protein</fullName>
    </submittedName>
</protein>
<feature type="compositionally biased region" description="Basic and acidic residues" evidence="1">
    <location>
        <begin position="1"/>
        <end position="10"/>
    </location>
</feature>
<organism evidence="2 3">
    <name type="scientific">Phytophthora infestans (strain T30-4)</name>
    <name type="common">Potato late blight agent</name>
    <dbReference type="NCBI Taxonomy" id="403677"/>
    <lineage>
        <taxon>Eukaryota</taxon>
        <taxon>Sar</taxon>
        <taxon>Stramenopiles</taxon>
        <taxon>Oomycota</taxon>
        <taxon>Peronosporomycetes</taxon>
        <taxon>Peronosporales</taxon>
        <taxon>Peronosporaceae</taxon>
        <taxon>Phytophthora</taxon>
    </lineage>
</organism>
<dbReference type="KEGG" id="pif:PITG_21495"/>
<dbReference type="Proteomes" id="UP000006643">
    <property type="component" value="Unassembled WGS sequence"/>
</dbReference>
<dbReference type="HOGENOM" id="CLU_2547500_0_0_1"/>
<evidence type="ECO:0000313" key="3">
    <source>
        <dbReference type="Proteomes" id="UP000006643"/>
    </source>
</evidence>
<dbReference type="VEuPathDB" id="FungiDB:PITG_21495"/>
<accession>D0P4C2</accession>